<dbReference type="Proteomes" id="UP000095281">
    <property type="component" value="Unplaced"/>
</dbReference>
<evidence type="ECO:0000313" key="2">
    <source>
        <dbReference type="WBParaSite" id="MhA1_Contig797.frz3.gene13"/>
    </source>
</evidence>
<name>A0A1I8BZF7_MELHA</name>
<organism evidence="1 2">
    <name type="scientific">Meloidogyne hapla</name>
    <name type="common">Root-knot nematode worm</name>
    <dbReference type="NCBI Taxonomy" id="6305"/>
    <lineage>
        <taxon>Eukaryota</taxon>
        <taxon>Metazoa</taxon>
        <taxon>Ecdysozoa</taxon>
        <taxon>Nematoda</taxon>
        <taxon>Chromadorea</taxon>
        <taxon>Rhabditida</taxon>
        <taxon>Tylenchina</taxon>
        <taxon>Tylenchomorpha</taxon>
        <taxon>Tylenchoidea</taxon>
        <taxon>Meloidogynidae</taxon>
        <taxon>Meloidogyninae</taxon>
        <taxon>Meloidogyne</taxon>
    </lineage>
</organism>
<evidence type="ECO:0000313" key="1">
    <source>
        <dbReference type="Proteomes" id="UP000095281"/>
    </source>
</evidence>
<reference evidence="2" key="1">
    <citation type="submission" date="2016-11" db="UniProtKB">
        <authorList>
            <consortium name="WormBaseParasite"/>
        </authorList>
    </citation>
    <scope>IDENTIFICATION</scope>
</reference>
<proteinExistence type="predicted"/>
<accession>A0A1I8BZF7</accession>
<dbReference type="AlphaFoldDB" id="A0A1I8BZF7"/>
<keyword evidence="1" id="KW-1185">Reference proteome</keyword>
<dbReference type="WBParaSite" id="MhA1_Contig797.frz3.gene13">
    <property type="protein sequence ID" value="MhA1_Contig797.frz3.gene13"/>
    <property type="gene ID" value="MhA1_Contig797.frz3.gene13"/>
</dbReference>
<protein>
    <submittedName>
        <fullName evidence="2">Uncharacterized protein</fullName>
    </submittedName>
</protein>
<sequence length="147" mass="16757">MTVIIFMSDGTTSGAYGLYEQGCGECPIPSIPCRSCSSWYCNSKDFFTDANFCWDKENDVAKACKITETRTSEIEQGCEEDINWNEKNMQIVKCVMPLCNTKELYDNTLFCLNKGKNGLETKKARDKCDDGMCFVHHHWDNGKCKKK</sequence>